<dbReference type="GO" id="GO:0003700">
    <property type="term" value="F:DNA-binding transcription factor activity"/>
    <property type="evidence" value="ECO:0007669"/>
    <property type="project" value="InterPro"/>
</dbReference>
<protein>
    <submittedName>
        <fullName evidence="2">MarR family transcriptional regulator</fullName>
    </submittedName>
</protein>
<dbReference type="Proteomes" id="UP000234335">
    <property type="component" value="Unassembled WGS sequence"/>
</dbReference>
<evidence type="ECO:0000313" key="2">
    <source>
        <dbReference type="EMBL" id="PKZ16433.1"/>
    </source>
</evidence>
<feature type="domain" description="HTH marR-type" evidence="1">
    <location>
        <begin position="27"/>
        <end position="126"/>
    </location>
</feature>
<proteinExistence type="predicted"/>
<dbReference type="SUPFAM" id="SSF46785">
    <property type="entry name" value="Winged helix' DNA-binding domain"/>
    <property type="match status" value="1"/>
</dbReference>
<dbReference type="InterPro" id="IPR036388">
    <property type="entry name" value="WH-like_DNA-bd_sf"/>
</dbReference>
<dbReference type="InterPro" id="IPR036390">
    <property type="entry name" value="WH_DNA-bd_sf"/>
</dbReference>
<gene>
    <name evidence="2" type="ORF">CYJ34_06345</name>
</gene>
<reference evidence="2 3" key="1">
    <citation type="submission" date="2017-12" db="EMBL/GenBank/DDBJ databases">
        <title>Phylogenetic diversity of female urinary microbiome.</title>
        <authorList>
            <person name="Thomas-White K."/>
            <person name="Wolfe A.J."/>
        </authorList>
    </citation>
    <scope>NUCLEOTIDE SEQUENCE [LARGE SCALE GENOMIC DNA]</scope>
    <source>
        <strain evidence="2 3">UMB0119</strain>
    </source>
</reference>
<dbReference type="RefSeq" id="WP_101540456.1">
    <property type="nucleotide sequence ID" value="NZ_PKGS01000004.1"/>
</dbReference>
<comment type="caution">
    <text evidence="2">The sequence shown here is derived from an EMBL/GenBank/DDBJ whole genome shotgun (WGS) entry which is preliminary data.</text>
</comment>
<dbReference type="AlphaFoldDB" id="A0A2I1M8H2"/>
<evidence type="ECO:0000259" key="1">
    <source>
        <dbReference type="SMART" id="SM00347"/>
    </source>
</evidence>
<sequence length="154" mass="17940">MSSNPLKDKQIIFANIFIFSNRLQTACEKIQREITMKQWLMLAIASSIDGNKNLTKIGNLMGCSRQNIKKLANPLENKGFIVFEKGENNSLNIIITKKYYDYSKNMSSSHLRTLNLLFEKFNDEEIKEFMRYLKKLEDGLINVETYGETINERN</sequence>
<dbReference type="InterPro" id="IPR000835">
    <property type="entry name" value="HTH_MarR-typ"/>
</dbReference>
<name>A0A2I1M8H2_9FIRM</name>
<dbReference type="Gene3D" id="1.10.10.10">
    <property type="entry name" value="Winged helix-like DNA-binding domain superfamily/Winged helix DNA-binding domain"/>
    <property type="match status" value="1"/>
</dbReference>
<evidence type="ECO:0000313" key="3">
    <source>
        <dbReference type="Proteomes" id="UP000234335"/>
    </source>
</evidence>
<keyword evidence="3" id="KW-1185">Reference proteome</keyword>
<dbReference type="EMBL" id="PKGS01000004">
    <property type="protein sequence ID" value="PKZ16433.1"/>
    <property type="molecule type" value="Genomic_DNA"/>
</dbReference>
<dbReference type="SMART" id="SM00347">
    <property type="entry name" value="HTH_MARR"/>
    <property type="match status" value="1"/>
</dbReference>
<accession>A0A2I1M8H2</accession>
<organism evidence="2 3">
    <name type="scientific">Anaerococcus octavius</name>
    <dbReference type="NCBI Taxonomy" id="54007"/>
    <lineage>
        <taxon>Bacteria</taxon>
        <taxon>Bacillati</taxon>
        <taxon>Bacillota</taxon>
        <taxon>Tissierellia</taxon>
        <taxon>Tissierellales</taxon>
        <taxon>Peptoniphilaceae</taxon>
        <taxon>Anaerococcus</taxon>
    </lineage>
</organism>